<evidence type="ECO:0000313" key="1">
    <source>
        <dbReference type="EMBL" id="GFO25948.1"/>
    </source>
</evidence>
<accession>A0AAV4C4N1</accession>
<dbReference type="EMBL" id="BLXT01005778">
    <property type="protein sequence ID" value="GFO25948.1"/>
    <property type="molecule type" value="Genomic_DNA"/>
</dbReference>
<organism evidence="1 2">
    <name type="scientific">Plakobranchus ocellatus</name>
    <dbReference type="NCBI Taxonomy" id="259542"/>
    <lineage>
        <taxon>Eukaryota</taxon>
        <taxon>Metazoa</taxon>
        <taxon>Spiralia</taxon>
        <taxon>Lophotrochozoa</taxon>
        <taxon>Mollusca</taxon>
        <taxon>Gastropoda</taxon>
        <taxon>Heterobranchia</taxon>
        <taxon>Euthyneura</taxon>
        <taxon>Panpulmonata</taxon>
        <taxon>Sacoglossa</taxon>
        <taxon>Placobranchoidea</taxon>
        <taxon>Plakobranchidae</taxon>
        <taxon>Plakobranchus</taxon>
    </lineage>
</organism>
<dbReference type="Proteomes" id="UP000735302">
    <property type="component" value="Unassembled WGS sequence"/>
</dbReference>
<gene>
    <name evidence="1" type="ORF">PoB_005245300</name>
</gene>
<dbReference type="AlphaFoldDB" id="A0AAV4C4N1"/>
<proteinExistence type="predicted"/>
<sequence length="109" mass="11891">MMLHLFTTPIKVETKAFSLYCPFHSAEALVVSMGCKAGKPYQWFLLPLLIPTSSGVSCSTTSHLPVVFTHHIETLSLLSIHSSVTIHPASPADALSYTHTQNVPPPTIY</sequence>
<protein>
    <submittedName>
        <fullName evidence="1">Uncharacterized protein</fullName>
    </submittedName>
</protein>
<evidence type="ECO:0000313" key="2">
    <source>
        <dbReference type="Proteomes" id="UP000735302"/>
    </source>
</evidence>
<keyword evidence="2" id="KW-1185">Reference proteome</keyword>
<comment type="caution">
    <text evidence="1">The sequence shown here is derived from an EMBL/GenBank/DDBJ whole genome shotgun (WGS) entry which is preliminary data.</text>
</comment>
<reference evidence="1 2" key="1">
    <citation type="journal article" date="2021" name="Elife">
        <title>Chloroplast acquisition without the gene transfer in kleptoplastic sea slugs, Plakobranchus ocellatus.</title>
        <authorList>
            <person name="Maeda T."/>
            <person name="Takahashi S."/>
            <person name="Yoshida T."/>
            <person name="Shimamura S."/>
            <person name="Takaki Y."/>
            <person name="Nagai Y."/>
            <person name="Toyoda A."/>
            <person name="Suzuki Y."/>
            <person name="Arimoto A."/>
            <person name="Ishii H."/>
            <person name="Satoh N."/>
            <person name="Nishiyama T."/>
            <person name="Hasebe M."/>
            <person name="Maruyama T."/>
            <person name="Minagawa J."/>
            <person name="Obokata J."/>
            <person name="Shigenobu S."/>
        </authorList>
    </citation>
    <scope>NUCLEOTIDE SEQUENCE [LARGE SCALE GENOMIC DNA]</scope>
</reference>
<name>A0AAV4C4N1_9GAST</name>